<proteinExistence type="predicted"/>
<reference evidence="4" key="1">
    <citation type="submission" date="2006-10" db="EMBL/GenBank/DDBJ databases">
        <title>Complete sequence of Solibacter usitatus Ellin6076.</title>
        <authorList>
            <consortium name="US DOE Joint Genome Institute"/>
            <person name="Copeland A."/>
            <person name="Lucas S."/>
            <person name="Lapidus A."/>
            <person name="Barry K."/>
            <person name="Detter J.C."/>
            <person name="Glavina del Rio T."/>
            <person name="Hammon N."/>
            <person name="Israni S."/>
            <person name="Dalin E."/>
            <person name="Tice H."/>
            <person name="Pitluck S."/>
            <person name="Thompson L.S."/>
            <person name="Brettin T."/>
            <person name="Bruce D."/>
            <person name="Han C."/>
            <person name="Tapia R."/>
            <person name="Gilna P."/>
            <person name="Schmutz J."/>
            <person name="Larimer F."/>
            <person name="Land M."/>
            <person name="Hauser L."/>
            <person name="Kyrpides N."/>
            <person name="Mikhailova N."/>
            <person name="Janssen P.H."/>
            <person name="Kuske C.R."/>
            <person name="Richardson P."/>
        </authorList>
    </citation>
    <scope>NUCLEOTIDE SEQUENCE</scope>
    <source>
        <strain evidence="4">Ellin6076</strain>
    </source>
</reference>
<dbReference type="Gene3D" id="2.40.40.10">
    <property type="entry name" value="RlpA-like domain"/>
    <property type="match status" value="1"/>
</dbReference>
<sequence length="129" mass="13808" precursor="true">MKIRAILACTAMLMCSSLQAQTRRHRHPARAFEATAYAQRDVTASGKISRSGLVAADPAVLPLGSKIHVTNAGAYSGVYTVADTGSKVQGRHIDIFIHGAARAKAFGKKTVLVRVLRRGPPPNENDSTR</sequence>
<name>Q01WM9_SOLUE</name>
<dbReference type="PANTHER" id="PTHR39160:SF4">
    <property type="entry name" value="RESUSCITATION-PROMOTING FACTOR RPFB"/>
    <property type="match status" value="1"/>
</dbReference>
<organism evidence="4">
    <name type="scientific">Solibacter usitatus (strain Ellin6076)</name>
    <dbReference type="NCBI Taxonomy" id="234267"/>
    <lineage>
        <taxon>Bacteria</taxon>
        <taxon>Pseudomonadati</taxon>
        <taxon>Acidobacteriota</taxon>
        <taxon>Terriglobia</taxon>
        <taxon>Bryobacterales</taxon>
        <taxon>Solibacteraceae</taxon>
        <taxon>Candidatus Solibacter</taxon>
    </lineage>
</organism>
<dbReference type="InterPro" id="IPR051933">
    <property type="entry name" value="Resuscitation_pf_RpfB"/>
</dbReference>
<feature type="chain" id="PRO_5004162580" evidence="2">
    <location>
        <begin position="21"/>
        <end position="129"/>
    </location>
</feature>
<keyword evidence="1 2" id="KW-0732">Signal</keyword>
<evidence type="ECO:0000256" key="2">
    <source>
        <dbReference type="SAM" id="SignalP"/>
    </source>
</evidence>
<dbReference type="GO" id="GO:0019867">
    <property type="term" value="C:outer membrane"/>
    <property type="evidence" value="ECO:0007669"/>
    <property type="project" value="InterPro"/>
</dbReference>
<dbReference type="InterPro" id="IPR036908">
    <property type="entry name" value="RlpA-like_sf"/>
</dbReference>
<dbReference type="SUPFAM" id="SSF50685">
    <property type="entry name" value="Barwin-like endoglucanases"/>
    <property type="match status" value="1"/>
</dbReference>
<evidence type="ECO:0000259" key="3">
    <source>
        <dbReference type="Pfam" id="PF06725"/>
    </source>
</evidence>
<evidence type="ECO:0000313" key="4">
    <source>
        <dbReference type="EMBL" id="ABJ85936.1"/>
    </source>
</evidence>
<dbReference type="InterPro" id="IPR010611">
    <property type="entry name" value="3D_dom"/>
</dbReference>
<gene>
    <name evidence="4" type="ordered locus">Acid_4979</name>
</gene>
<dbReference type="eggNOG" id="COG3584">
    <property type="taxonomic scope" value="Bacteria"/>
</dbReference>
<dbReference type="STRING" id="234267.Acid_4979"/>
<feature type="domain" description="3D" evidence="3">
    <location>
        <begin position="54"/>
        <end position="116"/>
    </location>
</feature>
<dbReference type="GO" id="GO:0009254">
    <property type="term" value="P:peptidoglycan turnover"/>
    <property type="evidence" value="ECO:0007669"/>
    <property type="project" value="InterPro"/>
</dbReference>
<dbReference type="GO" id="GO:0004553">
    <property type="term" value="F:hydrolase activity, hydrolyzing O-glycosyl compounds"/>
    <property type="evidence" value="ECO:0007669"/>
    <property type="project" value="InterPro"/>
</dbReference>
<dbReference type="HOGENOM" id="CLU_1947411_0_0_0"/>
<dbReference type="InterPro" id="IPR059180">
    <property type="entry name" value="3D_YorM"/>
</dbReference>
<feature type="signal peptide" evidence="2">
    <location>
        <begin position="1"/>
        <end position="20"/>
    </location>
</feature>
<protein>
    <submittedName>
        <fullName evidence="4">3D domain protein</fullName>
    </submittedName>
</protein>
<dbReference type="InParanoid" id="Q01WM9"/>
<dbReference type="PANTHER" id="PTHR39160">
    <property type="entry name" value="CELL WALL-BINDING PROTEIN YOCH"/>
    <property type="match status" value="1"/>
</dbReference>
<accession>Q01WM9</accession>
<dbReference type="CDD" id="cd14667">
    <property type="entry name" value="3D_containing_proteins"/>
    <property type="match status" value="1"/>
</dbReference>
<evidence type="ECO:0000256" key="1">
    <source>
        <dbReference type="ARBA" id="ARBA00022729"/>
    </source>
</evidence>
<dbReference type="EMBL" id="CP000473">
    <property type="protein sequence ID" value="ABJ85936.1"/>
    <property type="molecule type" value="Genomic_DNA"/>
</dbReference>
<dbReference type="KEGG" id="sus:Acid_4979"/>
<dbReference type="AlphaFoldDB" id="Q01WM9"/>
<dbReference type="Pfam" id="PF06725">
    <property type="entry name" value="3D"/>
    <property type="match status" value="1"/>
</dbReference>